<evidence type="ECO:0000256" key="1">
    <source>
        <dbReference type="SAM" id="MobiDB-lite"/>
    </source>
</evidence>
<gene>
    <name evidence="2" type="ORF">I41_36680</name>
</gene>
<name>A0A517U1G8_9BACT</name>
<dbReference type="KEGG" id="llh:I41_36680"/>
<evidence type="ECO:0000313" key="2">
    <source>
        <dbReference type="EMBL" id="QDT74471.1"/>
    </source>
</evidence>
<keyword evidence="3" id="KW-1185">Reference proteome</keyword>
<sequence length="154" mass="17209">MKRPVAHFRIGEVDLNSDLAEVLGGVYGEFTKGSGSVLDPLPRVRIENPREKRPSLDRPRTPAGPARTLKIRMPDEATMAGPHPKKSRREIDSISPFLVQAAACTVQTEPSERTRAWFNAVEQQWTIVSLLAVSVLIDHSFQLHHRRAIDPASR</sequence>
<reference evidence="2 3" key="1">
    <citation type="submission" date="2019-02" db="EMBL/GenBank/DDBJ databases">
        <title>Deep-cultivation of Planctomycetes and their phenomic and genomic characterization uncovers novel biology.</title>
        <authorList>
            <person name="Wiegand S."/>
            <person name="Jogler M."/>
            <person name="Boedeker C."/>
            <person name="Pinto D."/>
            <person name="Vollmers J."/>
            <person name="Rivas-Marin E."/>
            <person name="Kohn T."/>
            <person name="Peeters S.H."/>
            <person name="Heuer A."/>
            <person name="Rast P."/>
            <person name="Oberbeckmann S."/>
            <person name="Bunk B."/>
            <person name="Jeske O."/>
            <person name="Meyerdierks A."/>
            <person name="Storesund J.E."/>
            <person name="Kallscheuer N."/>
            <person name="Luecker S."/>
            <person name="Lage O.M."/>
            <person name="Pohl T."/>
            <person name="Merkel B.J."/>
            <person name="Hornburger P."/>
            <person name="Mueller R.-W."/>
            <person name="Bruemmer F."/>
            <person name="Labrenz M."/>
            <person name="Spormann A.M."/>
            <person name="Op den Camp H."/>
            <person name="Overmann J."/>
            <person name="Amann R."/>
            <person name="Jetten M.S.M."/>
            <person name="Mascher T."/>
            <person name="Medema M.H."/>
            <person name="Devos D.P."/>
            <person name="Kaster A.-K."/>
            <person name="Ovreas L."/>
            <person name="Rohde M."/>
            <person name="Galperin M.Y."/>
            <person name="Jogler C."/>
        </authorList>
    </citation>
    <scope>NUCLEOTIDE SEQUENCE [LARGE SCALE GENOMIC DNA]</scope>
    <source>
        <strain evidence="2 3">I41</strain>
    </source>
</reference>
<organism evidence="2 3">
    <name type="scientific">Lacipirellula limnantheis</name>
    <dbReference type="NCBI Taxonomy" id="2528024"/>
    <lineage>
        <taxon>Bacteria</taxon>
        <taxon>Pseudomonadati</taxon>
        <taxon>Planctomycetota</taxon>
        <taxon>Planctomycetia</taxon>
        <taxon>Pirellulales</taxon>
        <taxon>Lacipirellulaceae</taxon>
        <taxon>Lacipirellula</taxon>
    </lineage>
</organism>
<dbReference type="EMBL" id="CP036339">
    <property type="protein sequence ID" value="QDT74471.1"/>
    <property type="molecule type" value="Genomic_DNA"/>
</dbReference>
<dbReference type="AlphaFoldDB" id="A0A517U1G8"/>
<proteinExistence type="predicted"/>
<evidence type="ECO:0000313" key="3">
    <source>
        <dbReference type="Proteomes" id="UP000317909"/>
    </source>
</evidence>
<feature type="region of interest" description="Disordered" evidence="1">
    <location>
        <begin position="45"/>
        <end position="89"/>
    </location>
</feature>
<dbReference type="Proteomes" id="UP000317909">
    <property type="component" value="Chromosome"/>
</dbReference>
<feature type="compositionally biased region" description="Basic and acidic residues" evidence="1">
    <location>
        <begin position="45"/>
        <end position="60"/>
    </location>
</feature>
<accession>A0A517U1G8</accession>
<protein>
    <submittedName>
        <fullName evidence="2">Uncharacterized protein</fullName>
    </submittedName>
</protein>